<gene>
    <name evidence="3" type="ORF">ACFFTP_09770</name>
</gene>
<keyword evidence="2" id="KW-0472">Membrane</keyword>
<keyword evidence="4" id="KW-1185">Reference proteome</keyword>
<keyword evidence="2" id="KW-1133">Transmembrane helix</keyword>
<feature type="transmembrane region" description="Helical" evidence="2">
    <location>
        <begin position="313"/>
        <end position="334"/>
    </location>
</feature>
<organism evidence="3 4">
    <name type="scientific">Streptomyces roseoviridis</name>
    <dbReference type="NCBI Taxonomy" id="67361"/>
    <lineage>
        <taxon>Bacteria</taxon>
        <taxon>Bacillati</taxon>
        <taxon>Actinomycetota</taxon>
        <taxon>Actinomycetes</taxon>
        <taxon>Kitasatosporales</taxon>
        <taxon>Streptomycetaceae</taxon>
        <taxon>Streptomyces</taxon>
    </lineage>
</organism>
<evidence type="ECO:0000256" key="1">
    <source>
        <dbReference type="SAM" id="MobiDB-lite"/>
    </source>
</evidence>
<proteinExistence type="predicted"/>
<reference evidence="3 4" key="1">
    <citation type="submission" date="2024-09" db="EMBL/GenBank/DDBJ databases">
        <authorList>
            <person name="Sun Q."/>
            <person name="Mori K."/>
        </authorList>
    </citation>
    <scope>NUCLEOTIDE SEQUENCE [LARGE SCALE GENOMIC DNA]</scope>
    <source>
        <strain evidence="3 4">JCM 4414</strain>
    </source>
</reference>
<dbReference type="Proteomes" id="UP001589716">
    <property type="component" value="Unassembled WGS sequence"/>
</dbReference>
<dbReference type="RefSeq" id="WP_345487075.1">
    <property type="nucleotide sequence ID" value="NZ_BAAAWU010000001.1"/>
</dbReference>
<evidence type="ECO:0000313" key="3">
    <source>
        <dbReference type="EMBL" id="MFB9554477.1"/>
    </source>
</evidence>
<accession>A0ABV5QLT8</accession>
<name>A0ABV5QLT8_9ACTN</name>
<feature type="compositionally biased region" description="Low complexity" evidence="1">
    <location>
        <begin position="175"/>
        <end position="195"/>
    </location>
</feature>
<dbReference type="EMBL" id="JBHMCT010000007">
    <property type="protein sequence ID" value="MFB9554477.1"/>
    <property type="molecule type" value="Genomic_DNA"/>
</dbReference>
<sequence length="352" mass="37487">MGGDKDGAAFDVPGTPEALGRYRERARGWVIGGVLALAVAAWQLAHRWGTLWGPVVAPVFLVLGLAACAVGLRSLSLGRRMEHALRSWPWAAHPAVLVPLGPYGTGVVLTGPDGAEPQPLLVRALPWRRRLLRTAPGGELWWCGVPGRGGVLTARRGGGPLWAEPVLGGRTRNRLLGRTAAGPGPDAAEPPAADPARGRRRKGRWRWVVLVGLLALGFARLCTESAKEDPRVEVLVLDRGPGDSCTVAWTDPVDGRPKSGPFRCAPAPEPEPGLWPEPYEDRQTAYVVSYGPWEGELYNARREGTSAFRDAEALRVLGAVTLLVGLVGGTAGLVTRRRLAGRTAVTPSGVSR</sequence>
<feature type="transmembrane region" description="Helical" evidence="2">
    <location>
        <begin position="28"/>
        <end position="45"/>
    </location>
</feature>
<keyword evidence="2" id="KW-0812">Transmembrane</keyword>
<protein>
    <recommendedName>
        <fullName evidence="5">DUF3592 domain-containing protein</fullName>
    </recommendedName>
</protein>
<evidence type="ECO:0000313" key="4">
    <source>
        <dbReference type="Proteomes" id="UP001589716"/>
    </source>
</evidence>
<comment type="caution">
    <text evidence="3">The sequence shown here is derived from an EMBL/GenBank/DDBJ whole genome shotgun (WGS) entry which is preliminary data.</text>
</comment>
<evidence type="ECO:0008006" key="5">
    <source>
        <dbReference type="Google" id="ProtNLM"/>
    </source>
</evidence>
<evidence type="ECO:0000256" key="2">
    <source>
        <dbReference type="SAM" id="Phobius"/>
    </source>
</evidence>
<feature type="region of interest" description="Disordered" evidence="1">
    <location>
        <begin position="175"/>
        <end position="198"/>
    </location>
</feature>
<feature type="transmembrane region" description="Helical" evidence="2">
    <location>
        <begin position="205"/>
        <end position="221"/>
    </location>
</feature>
<feature type="transmembrane region" description="Helical" evidence="2">
    <location>
        <begin position="51"/>
        <end position="72"/>
    </location>
</feature>